<accession>A0A5C4MQQ3</accession>
<dbReference type="EMBL" id="VDFR01000038">
    <property type="protein sequence ID" value="TNC48236.1"/>
    <property type="molecule type" value="Genomic_DNA"/>
</dbReference>
<organism evidence="8 9">
    <name type="scientific">Mumia zhuanghuii</name>
    <dbReference type="NCBI Taxonomy" id="2585211"/>
    <lineage>
        <taxon>Bacteria</taxon>
        <taxon>Bacillati</taxon>
        <taxon>Actinomycetota</taxon>
        <taxon>Actinomycetes</taxon>
        <taxon>Propionibacteriales</taxon>
        <taxon>Nocardioidaceae</taxon>
        <taxon>Mumia</taxon>
    </lineage>
</organism>
<feature type="compositionally biased region" description="Low complexity" evidence="5">
    <location>
        <begin position="429"/>
        <end position="442"/>
    </location>
</feature>
<dbReference type="PANTHER" id="PTHR13817">
    <property type="entry name" value="TITIN"/>
    <property type="match status" value="1"/>
</dbReference>
<dbReference type="RefSeq" id="WP_139105631.1">
    <property type="nucleotide sequence ID" value="NZ_VDFR01000038.1"/>
</dbReference>
<dbReference type="SUPFAM" id="SSF49785">
    <property type="entry name" value="Galactose-binding domain-like"/>
    <property type="match status" value="4"/>
</dbReference>
<dbReference type="OrthoDB" id="264773at2"/>
<evidence type="ECO:0000256" key="6">
    <source>
        <dbReference type="SAM" id="SignalP"/>
    </source>
</evidence>
<dbReference type="Pfam" id="PF13205">
    <property type="entry name" value="Big_5"/>
    <property type="match status" value="1"/>
</dbReference>
<keyword evidence="2" id="KW-0677">Repeat</keyword>
<evidence type="ECO:0000256" key="4">
    <source>
        <dbReference type="ARBA" id="ARBA00023326"/>
    </source>
</evidence>
<evidence type="ECO:0000313" key="9">
    <source>
        <dbReference type="Proteomes" id="UP000306740"/>
    </source>
</evidence>
<dbReference type="InterPro" id="IPR032812">
    <property type="entry name" value="SbsA_Ig"/>
</dbReference>
<feature type="chain" id="PRO_5039092234" evidence="6">
    <location>
        <begin position="26"/>
        <end position="2757"/>
    </location>
</feature>
<dbReference type="Gene3D" id="2.60.40.10">
    <property type="entry name" value="Immunoglobulins"/>
    <property type="match status" value="9"/>
</dbReference>
<dbReference type="InterPro" id="IPR008979">
    <property type="entry name" value="Galactose-bd-like_sf"/>
</dbReference>
<reference evidence="8 9" key="1">
    <citation type="submission" date="2019-05" db="EMBL/GenBank/DDBJ databases">
        <title>Mumia sp. nov., isolated from the intestinal contents of plateau pika (Ochotona curzoniae) in the Qinghai-Tibet plateau of China.</title>
        <authorList>
            <person name="Tian Z."/>
        </authorList>
    </citation>
    <scope>NUCLEOTIDE SEQUENCE [LARGE SCALE GENOMIC DNA]</scope>
    <source>
        <strain evidence="9">527</strain>
    </source>
</reference>
<feature type="domain" description="Fibronectin type-III" evidence="7">
    <location>
        <begin position="344"/>
        <end position="438"/>
    </location>
</feature>
<dbReference type="InterPro" id="IPR013783">
    <property type="entry name" value="Ig-like_fold"/>
</dbReference>
<protein>
    <submittedName>
        <fullName evidence="8">Choice-of-anchor D domain-containing protein</fullName>
    </submittedName>
</protein>
<gene>
    <name evidence="8" type="ORF">FHE65_07765</name>
</gene>
<dbReference type="PANTHER" id="PTHR13817:SF166">
    <property type="entry name" value="NEURONAL IGCAM-RELATED"/>
    <property type="match status" value="1"/>
</dbReference>
<dbReference type="InterPro" id="IPR011042">
    <property type="entry name" value="6-blade_b-propeller_TolB-like"/>
</dbReference>
<dbReference type="Gene3D" id="2.120.10.30">
    <property type="entry name" value="TolB, C-terminal domain"/>
    <property type="match status" value="1"/>
</dbReference>
<keyword evidence="4" id="KW-0119">Carbohydrate metabolism</keyword>
<feature type="domain" description="Fibronectin type-III" evidence="7">
    <location>
        <begin position="445"/>
        <end position="539"/>
    </location>
</feature>
<feature type="domain" description="Fibronectin type-III" evidence="7">
    <location>
        <begin position="540"/>
        <end position="637"/>
    </location>
</feature>
<dbReference type="InterPro" id="IPR050964">
    <property type="entry name" value="Striated_Muscle_Regulatory"/>
</dbReference>
<feature type="region of interest" description="Disordered" evidence="5">
    <location>
        <begin position="423"/>
        <end position="442"/>
    </location>
</feature>
<dbReference type="CDD" id="cd00063">
    <property type="entry name" value="FN3"/>
    <property type="match status" value="2"/>
</dbReference>
<dbReference type="InterPro" id="IPR003961">
    <property type="entry name" value="FN3_dom"/>
</dbReference>
<dbReference type="SUPFAM" id="SSF49265">
    <property type="entry name" value="Fibronectin type III"/>
    <property type="match status" value="4"/>
</dbReference>
<feature type="domain" description="Fibronectin type-III" evidence="7">
    <location>
        <begin position="251"/>
        <end position="341"/>
    </location>
</feature>
<evidence type="ECO:0000256" key="3">
    <source>
        <dbReference type="ARBA" id="ARBA00023295"/>
    </source>
</evidence>
<dbReference type="SUPFAM" id="SSF63829">
    <property type="entry name" value="Calcium-dependent phosphotriesterase"/>
    <property type="match status" value="1"/>
</dbReference>
<dbReference type="GO" id="GO:0016798">
    <property type="term" value="F:hydrolase activity, acting on glycosyl bonds"/>
    <property type="evidence" value="ECO:0007669"/>
    <property type="project" value="UniProtKB-KW"/>
</dbReference>
<feature type="domain" description="Fibronectin type-III" evidence="7">
    <location>
        <begin position="163"/>
        <end position="249"/>
    </location>
</feature>
<keyword evidence="3" id="KW-0326">Glycosidase</keyword>
<dbReference type="Proteomes" id="UP000306740">
    <property type="component" value="Unassembled WGS sequence"/>
</dbReference>
<keyword evidence="4" id="KW-0624">Polysaccharide degradation</keyword>
<keyword evidence="1 6" id="KW-0732">Signal</keyword>
<feature type="signal peptide" evidence="6">
    <location>
        <begin position="1"/>
        <end position="25"/>
    </location>
</feature>
<evidence type="ECO:0000256" key="5">
    <source>
        <dbReference type="SAM" id="MobiDB-lite"/>
    </source>
</evidence>
<dbReference type="Gene3D" id="2.60.120.430">
    <property type="entry name" value="Galactose-binding lectin"/>
    <property type="match status" value="4"/>
</dbReference>
<evidence type="ECO:0000256" key="2">
    <source>
        <dbReference type="ARBA" id="ARBA00022737"/>
    </source>
</evidence>
<evidence type="ECO:0000313" key="8">
    <source>
        <dbReference type="EMBL" id="TNC48236.1"/>
    </source>
</evidence>
<dbReference type="PROSITE" id="PS50853">
    <property type="entry name" value="FN3"/>
    <property type="match status" value="6"/>
</dbReference>
<feature type="domain" description="Fibronectin type-III" evidence="7">
    <location>
        <begin position="639"/>
        <end position="735"/>
    </location>
</feature>
<evidence type="ECO:0000256" key="1">
    <source>
        <dbReference type="ARBA" id="ARBA00022729"/>
    </source>
</evidence>
<dbReference type="GO" id="GO:0000272">
    <property type="term" value="P:polysaccharide catabolic process"/>
    <property type="evidence" value="ECO:0007669"/>
    <property type="project" value="UniProtKB-KW"/>
</dbReference>
<name>A0A5C4MQQ3_9ACTN</name>
<evidence type="ECO:0000259" key="7">
    <source>
        <dbReference type="PROSITE" id="PS50853"/>
    </source>
</evidence>
<sequence length="2757" mass="286419">MNNAVQSRRPLALLLALVLVAGALALVPGLADPASAAPTASKCAKSGRWLAQYYKGTAFKGKPVATRCEKRIAASYPARRKPFSVRWTTTKKMKGAYELRARATGKAVLRIDGRTVATSKKGRYAAGKRTLRRGKHTFEVRYVKRSGAGSVRAEYVKAPDRKAPAAPTGVRAVAGDRAVALSWKASSSLDLRGYRILRNGRFVREVTTPRFTDTRLTNGTTYAYTVVAVDHRGNASRRSTTVRATPRDKVAPKAPAGLTAVAGDSAVTLTWKKNAEADLAGYVLRRTAPGTAAKTWNLAKTATTATDSSAVNGTSYVYSLVARDTSGNSSSPALVAATPIDTSAPATPKGLAAVPGDGEVALTWTANTEPDLDGYVITRTRADGSGVEARFEVEATATSFTDTSAENGIDYLYVIRAVDGRGNASADSAPVPATPRADVPDDTTPPAVPTGLAAVAGDGEVALTWTANDEDDLAGYKVFRKSGAGPYAEIADLAAEATSFTDESAENDTLYTYALAAYDESDNVSTLSADVTATPTDTTPPAAPATPTAVPGDGQVALTWTANGESDLAGYRVYRATTADVPTTGNGIGGPGLLPTASFTDEGAANGTTYYYVVVAFDTHGNASPASASASATPADATAPAAPTGLQATAAEGRVTLDWADNSEADLDHYAVYRSVVGATEPLAEDPPIAEVETSAYVDTTVAAGTAYAYWVVAVDTAGNASAASETVEVTTPEPEPEPVHEKFVFQPPTGPGVTGYTKHTGTPWTDAAGNGFVREDSLSAATHVPLDMTTNTRFRTRTAPVTDLQNSLVHLQYGTSTPPLQAGQNTASGAFELAVPDGWYAVKVSVGDQGGGANGYDSTHTVNVEGVRTVDAFKGTAAKEYEAATKTVEVTDGRLTIDAVGGTNTKLNYVEVDTTVEPEEPVDVNEKYVFSTVADNAVPAGWMKNTGAAWDDGAGIGWVTQASLATATHVPLDLTKNTRLRTRTAPITALQNRLIHLQYGDVADGTTANGEMTAGAFERAVPDGWYEVSVSVGDQPGATSYDSLHTIRAEGVTVVGGFQATAAKEYQTGTSVVHVTDGRLTVDAIGGTNTKMNHLSIASTEAPSEPDVHRSVRFADEASAPPAGYLKDFGQAYGLRTGADQGTGLAYGWLRLGTVDPLSIVGNGRNRLGGAAGEAPVGTPQLRAGLMHMQLPDNASQGVKVPAYWEMEVPNGTYRVEVSVGDAGTATDSVHWISLEDQNAIAGYVPTGAAGSATKHATAARTVNVTDGRLTVTPASGTNTKINWVMLDSVAGASLRPSVRVSTPANLATGVSPNGSVVNDLNLVGSAVAPASLSSTSVTLTKVSDGAAVEANVITSGGGDVINLSPKQALEANTLYRYSVTDGVKDVAGHAFVPYSSVFTTGETPGTGGPVAFDKSDSGAPAAGGAEMGYSSITKGPDGRMYAATLAGDLYRFDIAGDGTLTNRFRITTVRDYSNSAASGDTYAKGTRTVIGLAFDPASTPANPILWITDNAPYVGQNNVPDLSGRLAKLTGPDLGTYTAVLDGLPRSIKDHEANSVAFGPDGAIYFNVGANNAMGAADGTWGNREEQPLSAATLRVDPTKLPTQLPLNVRPPAYDPFAAGAPVTVYGSGIRNAYDLLWHSNGSLYVPTNGSAAGGNVPAVPTTLPAQCAKRPDGGYTGPTGIAGITNNPNAETDYVFRVRKGKYYGHPNPSRCEYILNNGNPTAAVDPFETARYPVGTAADPNYDVAGVFDAGQHASANGVIEYKSNAFGGALKGKLLYVRYSQGQDIVTFDVAADGGLSNRKVGTTGLTGFNQPLDVTEDPATGNLYVTQLGNGTISLVKPRGGTGGPGADVTPRLVLSGPVDATSPAANATVTNTGAEPLTIPAGGLGITGEDAAVFSSTTPNGSPIVVAPGASTQLAVTFRPTTVGVKSASLQIATSAGPRTVALRGLAAAGLGGANEPSLQWIMDTLQIPINVGDPDPANASMPSTQGPIGDEVAAQRFQKAAFDAPISITPLAAYGPQSNDPAVHVGWYDAGQAAGLHRQFSLKASEVQGLMLNPTGSTSNIDPGEETVFGFYSEWPAFSGRKAYTEDALNTWDAALPHHVRVYPYKDADGSVEPNAYVVATEEVPGSPFDSQDIVLLVRNVKPYVPAQVEGAVLKAVNADPVPFEDQIAFNRLQTTADGNQKMADTGTVRISNTGTAALQVTGLPITGQFELVGPPALPFTVAPGATRDVTVKFVAQSTKVHNGTLTVQSNAETNPVQVIQLGGLWQSQSEGGQEPNLSQIAKAFGIGSNIPSGFASKGEYAPIGDEVLSPYWSRIDTTKPVTVRQLAGFHTYPNGASLRWQNKTGSLTNLFGMGGQYAQSLLPRANNNVGAAPAAGSFTPGASFGFAVDGEHGDYTKNNADVDINNGCVAPCGQHVRLWPVKNRAGTLVPGSYLLSMDYAGINYDYQDNVYLVTNLRPEVITTPQVVATPGNNKVTLSWGRNPYDVGVGYRVWRGTTPTFTVNDASLISGPTTSDPLTATTFTDTTAVNGTTYYYVVRAVYRGLGNSGDGTASATPTSAAQTVDVKVDFGNEAAPLPAGYLKDFGQAFGARTRPDQGTGLTFGWLGETTLQPLNLSVGGTTGPGNGRWRQSTQPDLRLDTFMHMQADDVPSFNGTPLPGRWELAVPNGSYDVTVAVGDPNVNSDPEIHTLNVEGTRAIDGLVPAGAAGSATRHKTATVEVVVEDGRLTVDALGGTNTKIDYVDVATAD</sequence>
<dbReference type="SMART" id="SM00060">
    <property type="entry name" value="FN3"/>
    <property type="match status" value="7"/>
</dbReference>
<comment type="caution">
    <text evidence="8">The sequence shown here is derived from an EMBL/GenBank/DDBJ whole genome shotgun (WGS) entry which is preliminary data.</text>
</comment>
<dbReference type="NCBIfam" id="NF012200">
    <property type="entry name" value="choice_anch_D"/>
    <property type="match status" value="2"/>
</dbReference>
<dbReference type="InterPro" id="IPR036116">
    <property type="entry name" value="FN3_sf"/>
</dbReference>
<proteinExistence type="predicted"/>
<keyword evidence="3" id="KW-0378">Hydrolase</keyword>